<accession>A0A5R9FAF2</accession>
<name>A0A5R9FAF2_9BACL</name>
<dbReference type="EMBL" id="SWLG01000001">
    <property type="protein sequence ID" value="TLS39176.1"/>
    <property type="molecule type" value="Genomic_DNA"/>
</dbReference>
<evidence type="ECO:0000313" key="1">
    <source>
        <dbReference type="EMBL" id="TLS39176.1"/>
    </source>
</evidence>
<gene>
    <name evidence="1" type="ORF">FCL54_02365</name>
</gene>
<proteinExistence type="predicted"/>
<dbReference type="Proteomes" id="UP000308230">
    <property type="component" value="Unassembled WGS sequence"/>
</dbReference>
<evidence type="ECO:0000313" key="2">
    <source>
        <dbReference type="Proteomes" id="UP000308230"/>
    </source>
</evidence>
<protein>
    <submittedName>
        <fullName evidence="1">Uncharacterized protein</fullName>
    </submittedName>
</protein>
<dbReference type="RefSeq" id="WP_138122762.1">
    <property type="nucleotide sequence ID" value="NZ_SWLG01000001.1"/>
</dbReference>
<sequence>MKQKLLCSPWRHDLIVPCRLRSYKIDLAIYFFESERFVALGYIKAWLKIQMADSSRESAISLILRKKQKIDDAAYKKQAGYYH</sequence>
<dbReference type="AlphaFoldDB" id="A0A5R9FAF2"/>
<organism evidence="1 2">
    <name type="scientific">Exobacillus caeni</name>
    <dbReference type="NCBI Taxonomy" id="2574798"/>
    <lineage>
        <taxon>Bacteria</taxon>
        <taxon>Bacillati</taxon>
        <taxon>Bacillota</taxon>
        <taxon>Bacilli</taxon>
        <taxon>Bacillales</taxon>
        <taxon>Guptibacillaceae</taxon>
        <taxon>Exobacillus</taxon>
    </lineage>
</organism>
<keyword evidence="2" id="KW-1185">Reference proteome</keyword>
<reference evidence="1 2" key="1">
    <citation type="submission" date="2019-04" db="EMBL/GenBank/DDBJ databases">
        <title>Bacillus caeni sp. nov., a bacterium isolated from mangrove sediment.</title>
        <authorList>
            <person name="Huang H."/>
            <person name="Mo K."/>
            <person name="Hu Y."/>
        </authorList>
    </citation>
    <scope>NUCLEOTIDE SEQUENCE [LARGE SCALE GENOMIC DNA]</scope>
    <source>
        <strain evidence="1 2">HB172195</strain>
    </source>
</reference>
<comment type="caution">
    <text evidence="1">The sequence shown here is derived from an EMBL/GenBank/DDBJ whole genome shotgun (WGS) entry which is preliminary data.</text>
</comment>